<sequence>MKRRREGDMHALCYGGSHGQRVHGEGGVRGGKVCRLPPGRTVVCRSPGETSAVPITTGKGGKVESPHQLSTFLELDVLAGRRDGDGPAPTLSGPPGSRRPPQSLDNPEGLRGHPAPVTTHVAFLTPSLRRGSTSVKRERRCPNERSARSTVGPYSVMGPRNEKSSTEQPEHLPRTTASISGLELCQILRTRQRVSGVATEGGKGPAVFRPKDAAQSVILASLEATPHGVHVLSLLRQFRRPPGIAYCVVCLSVPEAGEMTNVDLASKGITDIVLRYTRYGLTVLSNTNDTIQNLVQAIQKNAVTHASISVRVPNKRNPHIRITGGDPDVDKDTFFNILKERNAGLEIDEERCKVRVAFCERSGTNTFIGEVDPESFKALMSWPRLSLGLTVLQVSDCLHAPTCTFCVTYGHGRSSSPHKTEASRATCMKYVGNHKVVGCTVCMGERAVCRAESRRAGRPAKGHPAGFPGCPLLMERVASLRPRTNYGFHQ</sequence>
<feature type="region of interest" description="Disordered" evidence="1">
    <location>
        <begin position="1"/>
        <end position="27"/>
    </location>
</feature>
<evidence type="ECO:0000313" key="3">
    <source>
        <dbReference type="Proteomes" id="UP000821866"/>
    </source>
</evidence>
<feature type="region of interest" description="Disordered" evidence="1">
    <location>
        <begin position="47"/>
        <end position="66"/>
    </location>
</feature>
<protein>
    <submittedName>
        <fullName evidence="2">Uncharacterized protein</fullName>
    </submittedName>
</protein>
<feature type="compositionally biased region" description="Basic and acidic residues" evidence="1">
    <location>
        <begin position="160"/>
        <end position="173"/>
    </location>
</feature>
<evidence type="ECO:0000256" key="1">
    <source>
        <dbReference type="SAM" id="MobiDB-lite"/>
    </source>
</evidence>
<dbReference type="Proteomes" id="UP000821866">
    <property type="component" value="Chromosome 10"/>
</dbReference>
<accession>A0A9J6EUY8</accession>
<comment type="caution">
    <text evidence="2">The sequence shown here is derived from an EMBL/GenBank/DDBJ whole genome shotgun (WGS) entry which is preliminary data.</text>
</comment>
<dbReference type="AlphaFoldDB" id="A0A9J6EUY8"/>
<proteinExistence type="predicted"/>
<dbReference type="EMBL" id="JABSTU010000002">
    <property type="protein sequence ID" value="KAH8038045.1"/>
    <property type="molecule type" value="Genomic_DNA"/>
</dbReference>
<evidence type="ECO:0000313" key="2">
    <source>
        <dbReference type="EMBL" id="KAH8038045.1"/>
    </source>
</evidence>
<organism evidence="2 3">
    <name type="scientific">Rhipicephalus microplus</name>
    <name type="common">Cattle tick</name>
    <name type="synonym">Boophilus microplus</name>
    <dbReference type="NCBI Taxonomy" id="6941"/>
    <lineage>
        <taxon>Eukaryota</taxon>
        <taxon>Metazoa</taxon>
        <taxon>Ecdysozoa</taxon>
        <taxon>Arthropoda</taxon>
        <taxon>Chelicerata</taxon>
        <taxon>Arachnida</taxon>
        <taxon>Acari</taxon>
        <taxon>Parasitiformes</taxon>
        <taxon>Ixodida</taxon>
        <taxon>Ixodoidea</taxon>
        <taxon>Ixodidae</taxon>
        <taxon>Rhipicephalinae</taxon>
        <taxon>Rhipicephalus</taxon>
        <taxon>Boophilus</taxon>
    </lineage>
</organism>
<name>A0A9J6EUY8_RHIMP</name>
<keyword evidence="3" id="KW-1185">Reference proteome</keyword>
<gene>
    <name evidence="2" type="ORF">HPB51_020695</name>
</gene>
<reference evidence="2" key="1">
    <citation type="journal article" date="2020" name="Cell">
        <title>Large-Scale Comparative Analyses of Tick Genomes Elucidate Their Genetic Diversity and Vector Capacities.</title>
        <authorList>
            <consortium name="Tick Genome and Microbiome Consortium (TIGMIC)"/>
            <person name="Jia N."/>
            <person name="Wang J."/>
            <person name="Shi W."/>
            <person name="Du L."/>
            <person name="Sun Y."/>
            <person name="Zhan W."/>
            <person name="Jiang J.F."/>
            <person name="Wang Q."/>
            <person name="Zhang B."/>
            <person name="Ji P."/>
            <person name="Bell-Sakyi L."/>
            <person name="Cui X.M."/>
            <person name="Yuan T.T."/>
            <person name="Jiang B.G."/>
            <person name="Yang W.F."/>
            <person name="Lam T.T."/>
            <person name="Chang Q.C."/>
            <person name="Ding S.J."/>
            <person name="Wang X.J."/>
            <person name="Zhu J.G."/>
            <person name="Ruan X.D."/>
            <person name="Zhao L."/>
            <person name="Wei J.T."/>
            <person name="Ye R.Z."/>
            <person name="Que T.C."/>
            <person name="Du C.H."/>
            <person name="Zhou Y.H."/>
            <person name="Cheng J.X."/>
            <person name="Dai P.F."/>
            <person name="Guo W.B."/>
            <person name="Han X.H."/>
            <person name="Huang E.J."/>
            <person name="Li L.F."/>
            <person name="Wei W."/>
            <person name="Gao Y.C."/>
            <person name="Liu J.Z."/>
            <person name="Shao H.Z."/>
            <person name="Wang X."/>
            <person name="Wang C.C."/>
            <person name="Yang T.C."/>
            <person name="Huo Q.B."/>
            <person name="Li W."/>
            <person name="Chen H.Y."/>
            <person name="Chen S.E."/>
            <person name="Zhou L.G."/>
            <person name="Ni X.B."/>
            <person name="Tian J.H."/>
            <person name="Sheng Y."/>
            <person name="Liu T."/>
            <person name="Pan Y.S."/>
            <person name="Xia L.Y."/>
            <person name="Li J."/>
            <person name="Zhao F."/>
            <person name="Cao W.C."/>
        </authorList>
    </citation>
    <scope>NUCLEOTIDE SEQUENCE</scope>
    <source>
        <strain evidence="2">Rmic-2018</strain>
    </source>
</reference>
<feature type="region of interest" description="Disordered" evidence="1">
    <location>
        <begin position="80"/>
        <end position="173"/>
    </location>
</feature>
<reference evidence="2" key="2">
    <citation type="submission" date="2021-09" db="EMBL/GenBank/DDBJ databases">
        <authorList>
            <person name="Jia N."/>
            <person name="Wang J."/>
            <person name="Shi W."/>
            <person name="Du L."/>
            <person name="Sun Y."/>
            <person name="Zhan W."/>
            <person name="Jiang J."/>
            <person name="Wang Q."/>
            <person name="Zhang B."/>
            <person name="Ji P."/>
            <person name="Sakyi L.B."/>
            <person name="Cui X."/>
            <person name="Yuan T."/>
            <person name="Jiang B."/>
            <person name="Yang W."/>
            <person name="Lam T.T.-Y."/>
            <person name="Chang Q."/>
            <person name="Ding S."/>
            <person name="Wang X."/>
            <person name="Zhu J."/>
            <person name="Ruan X."/>
            <person name="Zhao L."/>
            <person name="Wei J."/>
            <person name="Que T."/>
            <person name="Du C."/>
            <person name="Cheng J."/>
            <person name="Dai P."/>
            <person name="Han X."/>
            <person name="Huang E."/>
            <person name="Gao Y."/>
            <person name="Liu J."/>
            <person name="Shao H."/>
            <person name="Ye R."/>
            <person name="Li L."/>
            <person name="Wei W."/>
            <person name="Wang X."/>
            <person name="Wang C."/>
            <person name="Huo Q."/>
            <person name="Li W."/>
            <person name="Guo W."/>
            <person name="Chen H."/>
            <person name="Chen S."/>
            <person name="Zhou L."/>
            <person name="Zhou L."/>
            <person name="Ni X."/>
            <person name="Tian J."/>
            <person name="Zhou Y."/>
            <person name="Sheng Y."/>
            <person name="Liu T."/>
            <person name="Pan Y."/>
            <person name="Xia L."/>
            <person name="Li J."/>
            <person name="Zhao F."/>
            <person name="Cao W."/>
        </authorList>
    </citation>
    <scope>NUCLEOTIDE SEQUENCE</scope>
    <source>
        <strain evidence="2">Rmic-2018</strain>
        <tissue evidence="2">Larvae</tissue>
    </source>
</reference>